<feature type="transmembrane region" description="Helical" evidence="7">
    <location>
        <begin position="131"/>
        <end position="151"/>
    </location>
</feature>
<keyword evidence="3 4" id="KW-0408">Iron</keyword>
<dbReference type="PANTHER" id="PTHR10720">
    <property type="entry name" value="HEME OXYGENASE"/>
    <property type="match status" value="1"/>
</dbReference>
<dbReference type="GO" id="GO:0004392">
    <property type="term" value="F:heme oxygenase (decyclizing) activity"/>
    <property type="evidence" value="ECO:0007669"/>
    <property type="project" value="UniProtKB-UniRule"/>
</dbReference>
<dbReference type="InterPro" id="IPR002051">
    <property type="entry name" value="Haem_Oase"/>
</dbReference>
<name>A0A0M4ECS8_DROBS</name>
<keyword evidence="2 4" id="KW-0479">Metal-binding</keyword>
<dbReference type="PANTHER" id="PTHR10720:SF0">
    <property type="entry name" value="HEME OXYGENASE"/>
    <property type="match status" value="1"/>
</dbReference>
<dbReference type="OMA" id="FAFAFQM"/>
<feature type="binding site" evidence="5">
    <location>
        <position position="32"/>
    </location>
    <ligand>
        <name>heme b</name>
        <dbReference type="ChEBI" id="CHEBI:60344"/>
    </ligand>
</feature>
<keyword evidence="9" id="KW-1185">Reference proteome</keyword>
<evidence type="ECO:0000256" key="7">
    <source>
        <dbReference type="SAM" id="Phobius"/>
    </source>
</evidence>
<dbReference type="GO" id="GO:0046872">
    <property type="term" value="F:metal ion binding"/>
    <property type="evidence" value="ECO:0007669"/>
    <property type="project" value="UniProtKB-UniRule"/>
</dbReference>
<feature type="binding site" evidence="5">
    <location>
        <position position="234"/>
    </location>
    <ligand>
        <name>heme b</name>
        <dbReference type="ChEBI" id="CHEBI:60344"/>
    </ligand>
</feature>
<keyword evidence="1 4" id="KW-0349">Heme</keyword>
<dbReference type="InterPro" id="IPR016084">
    <property type="entry name" value="Haem_Oase-like_multi-hlx"/>
</dbReference>
<proteinExistence type="inferred from homology"/>
<reference evidence="8 9" key="1">
    <citation type="submission" date="2015-08" db="EMBL/GenBank/DDBJ databases">
        <title>Ancestral chromatin configuration constrains chromatin evolution on differentiating sex chromosomes in Drosophila.</title>
        <authorList>
            <person name="Zhou Q."/>
            <person name="Bachtrog D."/>
        </authorList>
    </citation>
    <scope>NUCLEOTIDE SEQUENCE [LARGE SCALE GENOMIC DNA]</scope>
    <source>
        <tissue evidence="8">Whole larvae</tissue>
    </source>
</reference>
<protein>
    <recommendedName>
        <fullName evidence="4">Heme oxygenase</fullName>
        <ecNumber evidence="4">1.14.14.18</ecNumber>
    </recommendedName>
</protein>
<keyword evidence="7" id="KW-0472">Membrane</keyword>
<dbReference type="AlphaFoldDB" id="A0A0M4ECS8"/>
<feature type="binding site" description="axial binding residue" evidence="6">
    <location>
        <position position="39"/>
    </location>
    <ligand>
        <name>heme b</name>
        <dbReference type="ChEBI" id="CHEBI:60344"/>
    </ligand>
    <ligandPart>
        <name>Fe</name>
        <dbReference type="ChEBI" id="CHEBI:18248"/>
    </ligandPart>
</feature>
<gene>
    <name evidence="8" type="ORF">Dbus_chr3Rg254</name>
</gene>
<keyword evidence="7" id="KW-1133">Transmembrane helix</keyword>
<dbReference type="CDD" id="cd19165">
    <property type="entry name" value="HemeO"/>
    <property type="match status" value="1"/>
</dbReference>
<keyword evidence="7" id="KW-0812">Transmembrane</keyword>
<evidence type="ECO:0000313" key="9">
    <source>
        <dbReference type="Proteomes" id="UP000494163"/>
    </source>
</evidence>
<comment type="catalytic activity">
    <reaction evidence="4">
        <text>heme b + 3 reduced [NADPH--hemoprotein reductase] + 3 O2 = biliverdin IXalpha + CO + Fe(2+) + 3 oxidized [NADPH--hemoprotein reductase] + 3 H2O + H(+)</text>
        <dbReference type="Rhea" id="RHEA:21764"/>
        <dbReference type="Rhea" id="RHEA-COMP:11964"/>
        <dbReference type="Rhea" id="RHEA-COMP:11965"/>
        <dbReference type="ChEBI" id="CHEBI:15377"/>
        <dbReference type="ChEBI" id="CHEBI:15378"/>
        <dbReference type="ChEBI" id="CHEBI:15379"/>
        <dbReference type="ChEBI" id="CHEBI:17245"/>
        <dbReference type="ChEBI" id="CHEBI:29033"/>
        <dbReference type="ChEBI" id="CHEBI:57618"/>
        <dbReference type="ChEBI" id="CHEBI:57991"/>
        <dbReference type="ChEBI" id="CHEBI:58210"/>
        <dbReference type="ChEBI" id="CHEBI:60344"/>
        <dbReference type="EC" id="1.14.14.18"/>
    </reaction>
</comment>
<evidence type="ECO:0000256" key="3">
    <source>
        <dbReference type="ARBA" id="ARBA00023004"/>
    </source>
</evidence>
<evidence type="ECO:0000256" key="5">
    <source>
        <dbReference type="PIRSR" id="PIRSR000343-1"/>
    </source>
</evidence>
<organism evidence="8 9">
    <name type="scientific">Drosophila busckii</name>
    <name type="common">Fruit fly</name>
    <dbReference type="NCBI Taxonomy" id="30019"/>
    <lineage>
        <taxon>Eukaryota</taxon>
        <taxon>Metazoa</taxon>
        <taxon>Ecdysozoa</taxon>
        <taxon>Arthropoda</taxon>
        <taxon>Hexapoda</taxon>
        <taxon>Insecta</taxon>
        <taxon>Pterygota</taxon>
        <taxon>Neoptera</taxon>
        <taxon>Endopterygota</taxon>
        <taxon>Diptera</taxon>
        <taxon>Brachycera</taxon>
        <taxon>Muscomorpha</taxon>
        <taxon>Ephydroidea</taxon>
        <taxon>Drosophilidae</taxon>
        <taxon>Drosophila</taxon>
    </lineage>
</organism>
<dbReference type="InterPro" id="IPR016053">
    <property type="entry name" value="Haem_Oase-like"/>
</dbReference>
<dbReference type="SUPFAM" id="SSF48613">
    <property type="entry name" value="Heme oxygenase-like"/>
    <property type="match status" value="1"/>
</dbReference>
<evidence type="ECO:0000256" key="4">
    <source>
        <dbReference type="PIRNR" id="PIRNR000343"/>
    </source>
</evidence>
<dbReference type="Proteomes" id="UP000494163">
    <property type="component" value="Chromosome 3R"/>
</dbReference>
<dbReference type="OrthoDB" id="652091at2759"/>
<sequence length="300" mass="34195">MSTLKEETVSQAMPVDNKDPDTVDMTFTKEVRGATKDVHNLTDMLVNAKFAIALSDDEVWYDGLLAFYEVYKFFETHLPERLLPKDLHRTAAFERDFAYFYGENWLKSYEPRPAVKQYLAHLEQMAAKNEVLLFAFAFQMYMALMSGGQLLQKKRMIARKLWIFPNSGAEQQQKQAEAEADALAATAAAAAVNDDIGDDDLRTRPMPEQVTICPVGCEATFFPVKIPVLKNKLRRIFNEVYGQLDAEQRAEYIEQSRNVFRMNIEVLRTVKGVNRANLRKLAIAVIFITGIYVAFKLAAK</sequence>
<feature type="transmembrane region" description="Helical" evidence="7">
    <location>
        <begin position="281"/>
        <end position="299"/>
    </location>
</feature>
<comment type="similarity">
    <text evidence="4">Belongs to the heme oxygenase family.</text>
</comment>
<evidence type="ECO:0000313" key="8">
    <source>
        <dbReference type="EMBL" id="ALC45504.1"/>
    </source>
</evidence>
<evidence type="ECO:0000256" key="1">
    <source>
        <dbReference type="ARBA" id="ARBA00022617"/>
    </source>
</evidence>
<dbReference type="Pfam" id="PF01126">
    <property type="entry name" value="Heme_oxygenase"/>
    <property type="match status" value="1"/>
</dbReference>
<accession>A0A0M4ECS8</accession>
<evidence type="ECO:0000256" key="6">
    <source>
        <dbReference type="PIRSR" id="PIRSR000343-2"/>
    </source>
</evidence>
<dbReference type="Gene3D" id="1.20.910.10">
    <property type="entry name" value="Heme oxygenase-like"/>
    <property type="match status" value="1"/>
</dbReference>
<dbReference type="STRING" id="30019.A0A0M4ECS8"/>
<dbReference type="EMBL" id="CP012526">
    <property type="protein sequence ID" value="ALC45504.1"/>
    <property type="molecule type" value="Genomic_DNA"/>
</dbReference>
<dbReference type="GO" id="GO:0006788">
    <property type="term" value="P:heme oxidation"/>
    <property type="evidence" value="ECO:0007669"/>
    <property type="project" value="UniProtKB-UniRule"/>
</dbReference>
<dbReference type="EC" id="1.14.14.18" evidence="4"/>
<dbReference type="PIRSF" id="PIRSF000343">
    <property type="entry name" value="Haem_Oase"/>
    <property type="match status" value="1"/>
</dbReference>
<evidence type="ECO:0000256" key="2">
    <source>
        <dbReference type="ARBA" id="ARBA00022723"/>
    </source>
</evidence>